<sequence>MAWFFWKDNAFTLMRDALANLDIEEIWRARKR</sequence>
<evidence type="ECO:0000313" key="4">
    <source>
        <dbReference type="Proteomes" id="UP000326953"/>
    </source>
</evidence>
<dbReference type="AlphaFoldDB" id="A0A5E6T9N2"/>
<accession>A0A5E6T9N2</accession>
<name>A0A5E6T9N2_PSEFL</name>
<dbReference type="EMBL" id="CABVHK010000026">
    <property type="protein sequence ID" value="VVN43865.1"/>
    <property type="molecule type" value="Genomic_DNA"/>
</dbReference>
<dbReference type="EMBL" id="CABVGX010000017">
    <property type="protein sequence ID" value="VVM84558.1"/>
    <property type="molecule type" value="Genomic_DNA"/>
</dbReference>
<evidence type="ECO:0000313" key="3">
    <source>
        <dbReference type="Proteomes" id="UP000325607"/>
    </source>
</evidence>
<evidence type="ECO:0000313" key="1">
    <source>
        <dbReference type="EMBL" id="VVM84558.1"/>
    </source>
</evidence>
<organism evidence="1 3">
    <name type="scientific">Pseudomonas fluorescens</name>
    <dbReference type="NCBI Taxonomy" id="294"/>
    <lineage>
        <taxon>Bacteria</taxon>
        <taxon>Pseudomonadati</taxon>
        <taxon>Pseudomonadota</taxon>
        <taxon>Gammaproteobacteria</taxon>
        <taxon>Pseudomonadales</taxon>
        <taxon>Pseudomonadaceae</taxon>
        <taxon>Pseudomonas</taxon>
    </lineage>
</organism>
<dbReference type="Proteomes" id="UP000325607">
    <property type="component" value="Unassembled WGS sequence"/>
</dbReference>
<evidence type="ECO:0000313" key="2">
    <source>
        <dbReference type="EMBL" id="VVN43865.1"/>
    </source>
</evidence>
<gene>
    <name evidence="1" type="ORF">PS645_02450</name>
    <name evidence="2" type="ORF">PS662_05664</name>
</gene>
<protein>
    <submittedName>
        <fullName evidence="1">Uncharacterized protein</fullName>
    </submittedName>
</protein>
<proteinExistence type="predicted"/>
<dbReference type="Proteomes" id="UP000326953">
    <property type="component" value="Unassembled WGS sequence"/>
</dbReference>
<reference evidence="3 4" key="1">
    <citation type="submission" date="2019-09" db="EMBL/GenBank/DDBJ databases">
        <authorList>
            <person name="Chandra G."/>
            <person name="Truman W A."/>
        </authorList>
    </citation>
    <scope>NUCLEOTIDE SEQUENCE [LARGE SCALE GENOMIC DNA]</scope>
    <source>
        <strain evidence="1">PS645</strain>
        <strain evidence="2">PS662</strain>
    </source>
</reference>